<accession>A0AAF0QZK0</accession>
<dbReference type="GO" id="GO:0003676">
    <property type="term" value="F:nucleic acid binding"/>
    <property type="evidence" value="ECO:0007669"/>
    <property type="project" value="InterPro"/>
</dbReference>
<dbReference type="InterPro" id="IPR036397">
    <property type="entry name" value="RNaseH_sf"/>
</dbReference>
<dbReference type="EMBL" id="CP133617">
    <property type="protein sequence ID" value="WMV33389.1"/>
    <property type="molecule type" value="Genomic_DNA"/>
</dbReference>
<evidence type="ECO:0000313" key="1">
    <source>
        <dbReference type="EMBL" id="WMV33389.1"/>
    </source>
</evidence>
<keyword evidence="2" id="KW-1185">Reference proteome</keyword>
<sequence>MNCQFWKSFQNGLGTRIKFSMTFHPQIDGQAKCTIQTLEDMLRASVIEFKGNWDDHLPLIEFGLELVHEAMEKVRLIRERLKTTRQKSYADVRKRDLECDVDDWVYLKISPMKGVMRFGKKEKLSPCYVAHIKFRGVLKCVGDPISIVPLENLGTKKSLSYEEVTVEILDRHVWKLRNKEVTSVKVLWMN</sequence>
<gene>
    <name evidence="1" type="ORF">MTR67_026774</name>
</gene>
<protein>
    <submittedName>
        <fullName evidence="1">Uncharacterized protein</fullName>
    </submittedName>
</protein>
<evidence type="ECO:0000313" key="2">
    <source>
        <dbReference type="Proteomes" id="UP001234989"/>
    </source>
</evidence>
<dbReference type="PANTHER" id="PTHR46148:SF60">
    <property type="entry name" value="CHROMO DOMAIN-CONTAINING PROTEIN"/>
    <property type="match status" value="1"/>
</dbReference>
<dbReference type="AlphaFoldDB" id="A0AAF0QZK0"/>
<proteinExistence type="predicted"/>
<reference evidence="1" key="1">
    <citation type="submission" date="2023-08" db="EMBL/GenBank/DDBJ databases">
        <title>A de novo genome assembly of Solanum verrucosum Schlechtendal, a Mexican diploid species geographically isolated from the other diploid A-genome species in potato relatives.</title>
        <authorList>
            <person name="Hosaka K."/>
        </authorList>
    </citation>
    <scope>NUCLEOTIDE SEQUENCE</scope>
    <source>
        <tissue evidence="1">Young leaves</tissue>
    </source>
</reference>
<dbReference type="Gene3D" id="3.30.420.10">
    <property type="entry name" value="Ribonuclease H-like superfamily/Ribonuclease H"/>
    <property type="match status" value="1"/>
</dbReference>
<dbReference type="SUPFAM" id="SSF53098">
    <property type="entry name" value="Ribonuclease H-like"/>
    <property type="match status" value="1"/>
</dbReference>
<dbReference type="PANTHER" id="PTHR46148">
    <property type="entry name" value="CHROMO DOMAIN-CONTAINING PROTEIN"/>
    <property type="match status" value="1"/>
</dbReference>
<dbReference type="InterPro" id="IPR012337">
    <property type="entry name" value="RNaseH-like_sf"/>
</dbReference>
<organism evidence="1 2">
    <name type="scientific">Solanum verrucosum</name>
    <dbReference type="NCBI Taxonomy" id="315347"/>
    <lineage>
        <taxon>Eukaryota</taxon>
        <taxon>Viridiplantae</taxon>
        <taxon>Streptophyta</taxon>
        <taxon>Embryophyta</taxon>
        <taxon>Tracheophyta</taxon>
        <taxon>Spermatophyta</taxon>
        <taxon>Magnoliopsida</taxon>
        <taxon>eudicotyledons</taxon>
        <taxon>Gunneridae</taxon>
        <taxon>Pentapetalae</taxon>
        <taxon>asterids</taxon>
        <taxon>lamiids</taxon>
        <taxon>Solanales</taxon>
        <taxon>Solanaceae</taxon>
        <taxon>Solanoideae</taxon>
        <taxon>Solaneae</taxon>
        <taxon>Solanum</taxon>
    </lineage>
</organism>
<dbReference type="Proteomes" id="UP001234989">
    <property type="component" value="Chromosome 6"/>
</dbReference>
<name>A0AAF0QZK0_SOLVR</name>